<organism evidence="8 9">
    <name type="scientific">Parablautia intestinalis</name>
    <dbReference type="NCBI Taxonomy" id="2320100"/>
    <lineage>
        <taxon>Bacteria</taxon>
        <taxon>Bacillati</taxon>
        <taxon>Bacillota</taxon>
        <taxon>Clostridia</taxon>
        <taxon>Lachnospirales</taxon>
        <taxon>Lachnospiraceae</taxon>
        <taxon>Parablautia</taxon>
    </lineage>
</organism>
<dbReference type="RefSeq" id="WP_120472189.1">
    <property type="nucleotide sequence ID" value="NZ_RAYQ01000038.1"/>
</dbReference>
<feature type="domain" description="Radical SAM core" evidence="7">
    <location>
        <begin position="21"/>
        <end position="247"/>
    </location>
</feature>
<dbReference type="InterPro" id="IPR058240">
    <property type="entry name" value="rSAM_sf"/>
</dbReference>
<dbReference type="PANTHER" id="PTHR11228">
    <property type="entry name" value="RADICAL SAM DOMAIN PROTEIN"/>
    <property type="match status" value="1"/>
</dbReference>
<dbReference type="InterPro" id="IPR023885">
    <property type="entry name" value="4Fe4S-binding_SPASM_dom"/>
</dbReference>
<keyword evidence="3" id="KW-0949">S-adenosyl-L-methionine</keyword>
<evidence type="ECO:0000313" key="9">
    <source>
        <dbReference type="Proteomes" id="UP000280696"/>
    </source>
</evidence>
<evidence type="ECO:0000256" key="4">
    <source>
        <dbReference type="ARBA" id="ARBA00022723"/>
    </source>
</evidence>
<dbReference type="Pfam" id="PF13186">
    <property type="entry name" value="SPASM"/>
    <property type="match status" value="1"/>
</dbReference>
<dbReference type="GO" id="GO:0046872">
    <property type="term" value="F:metal ion binding"/>
    <property type="evidence" value="ECO:0007669"/>
    <property type="project" value="UniProtKB-KW"/>
</dbReference>
<dbReference type="Gene3D" id="3.20.20.70">
    <property type="entry name" value="Aldolase class I"/>
    <property type="match status" value="1"/>
</dbReference>
<dbReference type="SFLD" id="SFLDS00029">
    <property type="entry name" value="Radical_SAM"/>
    <property type="match status" value="1"/>
</dbReference>
<dbReference type="Pfam" id="PF04055">
    <property type="entry name" value="Radical_SAM"/>
    <property type="match status" value="1"/>
</dbReference>
<evidence type="ECO:0000256" key="5">
    <source>
        <dbReference type="ARBA" id="ARBA00023004"/>
    </source>
</evidence>
<keyword evidence="9" id="KW-1185">Reference proteome</keyword>
<gene>
    <name evidence="8" type="ORF">D7V94_20670</name>
</gene>
<dbReference type="SUPFAM" id="SSF102114">
    <property type="entry name" value="Radical SAM enzymes"/>
    <property type="match status" value="1"/>
</dbReference>
<reference evidence="8 9" key="1">
    <citation type="submission" date="2018-09" db="EMBL/GenBank/DDBJ databases">
        <title>Murine metabolic-syndrome-specific gut microbial biobank.</title>
        <authorList>
            <person name="Liu C."/>
        </authorList>
    </citation>
    <scope>NUCLEOTIDE SEQUENCE [LARGE SCALE GENOMIC DNA]</scope>
    <source>
        <strain evidence="8 9">0.1xD8-82</strain>
    </source>
</reference>
<dbReference type="SFLD" id="SFLDG01067">
    <property type="entry name" value="SPASM/twitch_domain_containing"/>
    <property type="match status" value="1"/>
</dbReference>
<comment type="cofactor">
    <cofactor evidence="1">
        <name>[4Fe-4S] cluster</name>
        <dbReference type="ChEBI" id="CHEBI:49883"/>
    </cofactor>
</comment>
<dbReference type="GO" id="GO:0003824">
    <property type="term" value="F:catalytic activity"/>
    <property type="evidence" value="ECO:0007669"/>
    <property type="project" value="InterPro"/>
</dbReference>
<dbReference type="PANTHER" id="PTHR11228:SF34">
    <property type="entry name" value="TUNGSTEN-CONTAINING ALDEHYDE FERREDOXIN OXIDOREDUCTASE COFACTOR MODIFYING PROTEIN"/>
    <property type="match status" value="1"/>
</dbReference>
<dbReference type="InterPro" id="IPR050377">
    <property type="entry name" value="Radical_SAM_PqqE_MftC-like"/>
</dbReference>
<keyword evidence="2" id="KW-0004">4Fe-4S</keyword>
<dbReference type="OrthoDB" id="9808591at2"/>
<keyword evidence="5" id="KW-0408">Iron</keyword>
<protein>
    <submittedName>
        <fullName evidence="8">Radical SAM protein</fullName>
    </submittedName>
</protein>
<evidence type="ECO:0000256" key="6">
    <source>
        <dbReference type="ARBA" id="ARBA00023014"/>
    </source>
</evidence>
<dbReference type="AlphaFoldDB" id="A0A3A9A7J6"/>
<evidence type="ECO:0000256" key="2">
    <source>
        <dbReference type="ARBA" id="ARBA00022485"/>
    </source>
</evidence>
<dbReference type="InterPro" id="IPR007197">
    <property type="entry name" value="rSAM"/>
</dbReference>
<dbReference type="PROSITE" id="PS01305">
    <property type="entry name" value="MOAA_NIFB_PQQE"/>
    <property type="match status" value="1"/>
</dbReference>
<dbReference type="EMBL" id="RAYQ01000038">
    <property type="protein sequence ID" value="RKI87602.1"/>
    <property type="molecule type" value="Genomic_DNA"/>
</dbReference>
<keyword evidence="6" id="KW-0411">Iron-sulfur</keyword>
<accession>A0A3A9A7J6</accession>
<dbReference type="Proteomes" id="UP000280696">
    <property type="component" value="Unassembled WGS sequence"/>
</dbReference>
<dbReference type="GO" id="GO:0032324">
    <property type="term" value="P:molybdopterin cofactor biosynthetic process"/>
    <property type="evidence" value="ECO:0007669"/>
    <property type="project" value="UniProtKB-ARBA"/>
</dbReference>
<evidence type="ECO:0000256" key="3">
    <source>
        <dbReference type="ARBA" id="ARBA00022691"/>
    </source>
</evidence>
<dbReference type="GO" id="GO:0051539">
    <property type="term" value="F:4 iron, 4 sulfur cluster binding"/>
    <property type="evidence" value="ECO:0007669"/>
    <property type="project" value="UniProtKB-KW"/>
</dbReference>
<keyword evidence="4" id="KW-0479">Metal-binding</keyword>
<dbReference type="InterPro" id="IPR000385">
    <property type="entry name" value="MoaA_NifB_PqqE_Fe-S-bd_CS"/>
</dbReference>
<dbReference type="InterPro" id="IPR006638">
    <property type="entry name" value="Elp3/MiaA/NifB-like_rSAM"/>
</dbReference>
<evidence type="ECO:0000313" key="8">
    <source>
        <dbReference type="EMBL" id="RKI87602.1"/>
    </source>
</evidence>
<comment type="caution">
    <text evidence="8">The sequence shown here is derived from an EMBL/GenBank/DDBJ whole genome shotgun (WGS) entry which is preliminary data.</text>
</comment>
<evidence type="ECO:0000256" key="1">
    <source>
        <dbReference type="ARBA" id="ARBA00001966"/>
    </source>
</evidence>
<dbReference type="PROSITE" id="PS51918">
    <property type="entry name" value="RADICAL_SAM"/>
    <property type="match status" value="1"/>
</dbReference>
<dbReference type="CDD" id="cd01335">
    <property type="entry name" value="Radical_SAM"/>
    <property type="match status" value="1"/>
</dbReference>
<sequence length="339" mass="39091">MAEFRQWRETDRVYLKDVVPLDTPYNVAIEISSFCNLRCVYCAHSINHGQYEGNMTDELIDKILHDLKEFPEKVKKVNLFGFGETLCHPKFPEIAGKVNRAGIADAVEFTTNGVLLTKDRVDRMMENGGVNTIRISLQGIDAAAYKKFGGMDINFEQFLSNLKYMYQHKGNMKIRMKVADIALKGIPDGEERFRDIFGGMADSIYIEHILPIYAGMDYDKIDEDINKDVLDGRMHVHQEKINVVCHRAFYRMRLRANGDVTAACCDATQDVKYGNVWKDSLYNIWNGDARKEFLKLQLEGRRFEHPYCKDCMMPNDITTEADLLDPWANEILERMKGKK</sequence>
<proteinExistence type="predicted"/>
<evidence type="ECO:0000259" key="7">
    <source>
        <dbReference type="PROSITE" id="PS51918"/>
    </source>
</evidence>
<dbReference type="InterPro" id="IPR013785">
    <property type="entry name" value="Aldolase_TIM"/>
</dbReference>
<name>A0A3A9A7J6_9FIRM</name>
<dbReference type="SMART" id="SM00729">
    <property type="entry name" value="Elp3"/>
    <property type="match status" value="1"/>
</dbReference>